<evidence type="ECO:0000256" key="4">
    <source>
        <dbReference type="ARBA" id="ARBA00022737"/>
    </source>
</evidence>
<evidence type="ECO:0000256" key="10">
    <source>
        <dbReference type="ARBA" id="ARBA00023242"/>
    </source>
</evidence>
<evidence type="ECO:0000256" key="5">
    <source>
        <dbReference type="ARBA" id="ARBA00022771"/>
    </source>
</evidence>
<evidence type="ECO:0000256" key="1">
    <source>
        <dbReference type="ARBA" id="ARBA00004123"/>
    </source>
</evidence>
<name>A0A7J8AMG8_MYOMY</name>
<dbReference type="AlphaFoldDB" id="A0A7J8AMG8"/>
<dbReference type="PANTHER" id="PTHR45993:SF2">
    <property type="entry name" value="ZINC FINGER PROTEIN 296"/>
    <property type="match status" value="1"/>
</dbReference>
<keyword evidence="9" id="KW-0804">Transcription</keyword>
<keyword evidence="2" id="KW-1017">Isopeptide bond</keyword>
<evidence type="ECO:0000256" key="2">
    <source>
        <dbReference type="ARBA" id="ARBA00022499"/>
    </source>
</evidence>
<evidence type="ECO:0000313" key="12">
    <source>
        <dbReference type="EMBL" id="KAF6387461.1"/>
    </source>
</evidence>
<sequence length="175" mass="19608">MGGLVIDVKPEPHPWPLQAAGLQRDSPKEVPALGRLEGAPRYCPTLVPSAGTLLALGLQNQSAPWTSLVPNPHDCQPWTGKHPDTLTCGLCLQTFPLKATKAFMDHKKQGCPPSRRPSSCLDSELENLKALTCLRCGRQFTKAWKLLRHAQWTMDCPSTRRNLRPQRLRCWARQR</sequence>
<keyword evidence="6" id="KW-0862">Zinc</keyword>
<evidence type="ECO:0000256" key="7">
    <source>
        <dbReference type="ARBA" id="ARBA00022843"/>
    </source>
</evidence>
<dbReference type="PANTHER" id="PTHR45993">
    <property type="entry name" value="B-CELL LYMPHOMA/LEUKEMIA 11"/>
    <property type="match status" value="1"/>
</dbReference>
<organism evidence="12 13">
    <name type="scientific">Myotis myotis</name>
    <name type="common">Greater mouse-eared bat</name>
    <name type="synonym">Vespertilio myotis</name>
    <dbReference type="NCBI Taxonomy" id="51298"/>
    <lineage>
        <taxon>Eukaryota</taxon>
        <taxon>Metazoa</taxon>
        <taxon>Chordata</taxon>
        <taxon>Craniata</taxon>
        <taxon>Vertebrata</taxon>
        <taxon>Euteleostomi</taxon>
        <taxon>Mammalia</taxon>
        <taxon>Eutheria</taxon>
        <taxon>Laurasiatheria</taxon>
        <taxon>Chiroptera</taxon>
        <taxon>Yangochiroptera</taxon>
        <taxon>Vespertilionidae</taxon>
        <taxon>Myotis</taxon>
    </lineage>
</organism>
<dbReference type="GO" id="GO:0003700">
    <property type="term" value="F:DNA-binding transcription factor activity"/>
    <property type="evidence" value="ECO:0007669"/>
    <property type="project" value="TreeGrafter"/>
</dbReference>
<keyword evidence="7" id="KW-0832">Ubl conjugation</keyword>
<evidence type="ECO:0000313" key="13">
    <source>
        <dbReference type="Proteomes" id="UP000527355"/>
    </source>
</evidence>
<reference evidence="12 13" key="1">
    <citation type="journal article" date="2020" name="Nature">
        <title>Six reference-quality genomes reveal evolution of bat adaptations.</title>
        <authorList>
            <person name="Jebb D."/>
            <person name="Huang Z."/>
            <person name="Pippel M."/>
            <person name="Hughes G.M."/>
            <person name="Lavrichenko K."/>
            <person name="Devanna P."/>
            <person name="Winkler S."/>
            <person name="Jermiin L.S."/>
            <person name="Skirmuntt E.C."/>
            <person name="Katzourakis A."/>
            <person name="Burkitt-Gray L."/>
            <person name="Ray D.A."/>
            <person name="Sullivan K.A.M."/>
            <person name="Roscito J.G."/>
            <person name="Kirilenko B.M."/>
            <person name="Davalos L.M."/>
            <person name="Corthals A.P."/>
            <person name="Power M.L."/>
            <person name="Jones G."/>
            <person name="Ransome R.D."/>
            <person name="Dechmann D.K.N."/>
            <person name="Locatelli A.G."/>
            <person name="Puechmaille S.J."/>
            <person name="Fedrigo O."/>
            <person name="Jarvis E.D."/>
            <person name="Hiller M."/>
            <person name="Vernes S.C."/>
            <person name="Myers E.W."/>
            <person name="Teeling E.C."/>
        </authorList>
    </citation>
    <scope>NUCLEOTIDE SEQUENCE [LARGE SCALE GENOMIC DNA]</scope>
    <source>
        <strain evidence="12">MMyoMyo1</strain>
        <tissue evidence="12">Flight muscle</tissue>
    </source>
</reference>
<dbReference type="GO" id="GO:0000978">
    <property type="term" value="F:RNA polymerase II cis-regulatory region sequence-specific DNA binding"/>
    <property type="evidence" value="ECO:0007669"/>
    <property type="project" value="TreeGrafter"/>
</dbReference>
<feature type="domain" description="BCL-11A-like CCHC zinc finger" evidence="11">
    <location>
        <begin position="85"/>
        <end position="111"/>
    </location>
</feature>
<protein>
    <recommendedName>
        <fullName evidence="11">BCL-11A-like CCHC zinc finger domain-containing protein</fullName>
    </recommendedName>
</protein>
<keyword evidence="10" id="KW-0539">Nucleus</keyword>
<dbReference type="VEuPathDB" id="HostDB:GeneID_118674826"/>
<keyword evidence="13" id="KW-1185">Reference proteome</keyword>
<dbReference type="GO" id="GO:0006357">
    <property type="term" value="P:regulation of transcription by RNA polymerase II"/>
    <property type="evidence" value="ECO:0007669"/>
    <property type="project" value="TreeGrafter"/>
</dbReference>
<evidence type="ECO:0000256" key="8">
    <source>
        <dbReference type="ARBA" id="ARBA00023015"/>
    </source>
</evidence>
<dbReference type="GO" id="GO:2000171">
    <property type="term" value="P:negative regulation of dendrite development"/>
    <property type="evidence" value="ECO:0007669"/>
    <property type="project" value="TreeGrafter"/>
</dbReference>
<dbReference type="InterPro" id="IPR057448">
    <property type="entry name" value="BCL-11A_Znf_CCHC"/>
</dbReference>
<comment type="subcellular location">
    <subcellularLocation>
        <location evidence="1">Nucleus</location>
    </subcellularLocation>
</comment>
<proteinExistence type="predicted"/>
<evidence type="ECO:0000259" key="11">
    <source>
        <dbReference type="Pfam" id="PF25491"/>
    </source>
</evidence>
<evidence type="ECO:0000256" key="6">
    <source>
        <dbReference type="ARBA" id="ARBA00022833"/>
    </source>
</evidence>
<dbReference type="GO" id="GO:0008270">
    <property type="term" value="F:zinc ion binding"/>
    <property type="evidence" value="ECO:0007669"/>
    <property type="project" value="UniProtKB-KW"/>
</dbReference>
<dbReference type="Proteomes" id="UP000527355">
    <property type="component" value="Unassembled WGS sequence"/>
</dbReference>
<keyword evidence="3" id="KW-0479">Metal-binding</keyword>
<dbReference type="EMBL" id="JABWUV010000001">
    <property type="protein sequence ID" value="KAF6387461.1"/>
    <property type="molecule type" value="Genomic_DNA"/>
</dbReference>
<keyword evidence="4" id="KW-0677">Repeat</keyword>
<dbReference type="InterPro" id="IPR051497">
    <property type="entry name" value="Dev/Hematopoietic_TF"/>
</dbReference>
<keyword evidence="8" id="KW-0805">Transcription regulation</keyword>
<evidence type="ECO:0000256" key="9">
    <source>
        <dbReference type="ARBA" id="ARBA00023163"/>
    </source>
</evidence>
<gene>
    <name evidence="12" type="ORF">mMyoMyo1_007957</name>
</gene>
<accession>A0A7J8AMG8</accession>
<dbReference type="Pfam" id="PF25491">
    <property type="entry name" value="CCHC_BCL-11A"/>
    <property type="match status" value="1"/>
</dbReference>
<evidence type="ECO:0000256" key="3">
    <source>
        <dbReference type="ARBA" id="ARBA00022723"/>
    </source>
</evidence>
<comment type="caution">
    <text evidence="12">The sequence shown here is derived from an EMBL/GenBank/DDBJ whole genome shotgun (WGS) entry which is preliminary data.</text>
</comment>
<dbReference type="GO" id="GO:0005634">
    <property type="term" value="C:nucleus"/>
    <property type="evidence" value="ECO:0007669"/>
    <property type="project" value="UniProtKB-SubCell"/>
</dbReference>
<keyword evidence="5" id="KW-0863">Zinc-finger</keyword>